<keyword evidence="4" id="KW-1185">Reference proteome</keyword>
<feature type="compositionally biased region" description="Basic and acidic residues" evidence="1">
    <location>
        <begin position="1"/>
        <end position="11"/>
    </location>
</feature>
<protein>
    <submittedName>
        <fullName evidence="3">Uncharacterized protein</fullName>
    </submittedName>
</protein>
<evidence type="ECO:0000313" key="3">
    <source>
        <dbReference type="EMBL" id="KAF2635485.1"/>
    </source>
</evidence>
<accession>A0A6A6RJZ2</accession>
<feature type="transmembrane region" description="Helical" evidence="2">
    <location>
        <begin position="67"/>
        <end position="86"/>
    </location>
</feature>
<proteinExistence type="predicted"/>
<name>A0A6A6RJZ2_9PLEO</name>
<evidence type="ECO:0000313" key="4">
    <source>
        <dbReference type="Proteomes" id="UP000799753"/>
    </source>
</evidence>
<dbReference type="EMBL" id="MU006806">
    <property type="protein sequence ID" value="KAF2635485.1"/>
    <property type="molecule type" value="Genomic_DNA"/>
</dbReference>
<dbReference type="Proteomes" id="UP000799753">
    <property type="component" value="Unassembled WGS sequence"/>
</dbReference>
<evidence type="ECO:0000256" key="2">
    <source>
        <dbReference type="SAM" id="Phobius"/>
    </source>
</evidence>
<evidence type="ECO:0000256" key="1">
    <source>
        <dbReference type="SAM" id="MobiDB-lite"/>
    </source>
</evidence>
<keyword evidence="2" id="KW-1133">Transmembrane helix</keyword>
<keyword evidence="2" id="KW-0472">Membrane</keyword>
<dbReference type="AlphaFoldDB" id="A0A6A6RJZ2"/>
<reference evidence="3" key="1">
    <citation type="journal article" date="2020" name="Stud. Mycol.">
        <title>101 Dothideomycetes genomes: a test case for predicting lifestyles and emergence of pathogens.</title>
        <authorList>
            <person name="Haridas S."/>
            <person name="Albert R."/>
            <person name="Binder M."/>
            <person name="Bloem J."/>
            <person name="Labutti K."/>
            <person name="Salamov A."/>
            <person name="Andreopoulos B."/>
            <person name="Baker S."/>
            <person name="Barry K."/>
            <person name="Bills G."/>
            <person name="Bluhm B."/>
            <person name="Cannon C."/>
            <person name="Castanera R."/>
            <person name="Culley D."/>
            <person name="Daum C."/>
            <person name="Ezra D."/>
            <person name="Gonzalez J."/>
            <person name="Henrissat B."/>
            <person name="Kuo A."/>
            <person name="Liang C."/>
            <person name="Lipzen A."/>
            <person name="Lutzoni F."/>
            <person name="Magnuson J."/>
            <person name="Mondo S."/>
            <person name="Nolan M."/>
            <person name="Ohm R."/>
            <person name="Pangilinan J."/>
            <person name="Park H.-J."/>
            <person name="Ramirez L."/>
            <person name="Alfaro M."/>
            <person name="Sun H."/>
            <person name="Tritt A."/>
            <person name="Yoshinaga Y."/>
            <person name="Zwiers L.-H."/>
            <person name="Turgeon B."/>
            <person name="Goodwin S."/>
            <person name="Spatafora J."/>
            <person name="Crous P."/>
            <person name="Grigoriev I."/>
        </authorList>
    </citation>
    <scope>NUCLEOTIDE SEQUENCE</scope>
    <source>
        <strain evidence="3">CBS 473.64</strain>
    </source>
</reference>
<sequence>MPKIDIAHPTDAEPQFELSQYPDRNHSSKPNELSIETQDDEIDTNLATASTPQPTPAPRLKTNLRTILSLITLLVTVIIGVGTWAGQNYSNRIAVKGNDVAVYGVCMDHEELQSSQTCKNVMAEDIFKRSCDAAKDDGTWKVTMRSNGISRLETYGRD</sequence>
<organism evidence="3 4">
    <name type="scientific">Massarina eburnea CBS 473.64</name>
    <dbReference type="NCBI Taxonomy" id="1395130"/>
    <lineage>
        <taxon>Eukaryota</taxon>
        <taxon>Fungi</taxon>
        <taxon>Dikarya</taxon>
        <taxon>Ascomycota</taxon>
        <taxon>Pezizomycotina</taxon>
        <taxon>Dothideomycetes</taxon>
        <taxon>Pleosporomycetidae</taxon>
        <taxon>Pleosporales</taxon>
        <taxon>Massarineae</taxon>
        <taxon>Massarinaceae</taxon>
        <taxon>Massarina</taxon>
    </lineage>
</organism>
<keyword evidence="2" id="KW-0812">Transmembrane</keyword>
<gene>
    <name evidence="3" type="ORF">P280DRAFT_553725</name>
</gene>
<feature type="region of interest" description="Disordered" evidence="1">
    <location>
        <begin position="1"/>
        <end position="33"/>
    </location>
</feature>